<keyword evidence="6" id="KW-0798">TonB box</keyword>
<proteinExistence type="inferred from homology"/>
<protein>
    <submittedName>
        <fullName evidence="12">Outer membrane receptor protein involved in Fe transport</fullName>
    </submittedName>
</protein>
<dbReference type="OrthoDB" id="1453181at2"/>
<sequence>MRLILLFFLALMLSGAQLFAQSRITGKIFDSKTQEALIGATVVVKGSTVAASASLDGSFKITLPAPGSGVLVFSYIGYISKEIPVSESKNLGSVLLVANSSSLNEVVINAPAIDRKTPIAVSTVNAEFIEEKGSGVDFPQLLKETPGVMVTENGGGYGDSRISIRGFSANNVAVLINGIPVNDVENGRVYWSDWAGLTDITSSIQVQRGIGASKVAAPSLGGTIAITTRSLDAQPGGTLIGSAGSFNANKEGVSVSSGLSDKGWATSFLLSRTNGDGIAQGLYFNGYSYFANVSKLLTKSQTLSLNIMGAAQLHGQRYNKNLITTYKNATQGPQYNSDWGYYNGQVQSAEINYYNKPAIALNHIWTINSSSSLSTVAQASFGTGASRYVTNASASPYKTLLPNKSGEYPRTGDAYSPVDFDALVKNNMANGDGSSLNYFQNVANSHQQYNVLSTYKKNFSDNLDLMLGADLRYYEGQHYYQMQDLLGGQYVYDPRTTSNSSGVNAGSGDINNPYHKVVVGDRFNRNYQFDVGSIGLFSQVEYTKKALTVFASGAISNTGNKRIDYFNYLNADPNRESKYIYFLGLQAKGGANYNLDNNNNVFFNIGFLQRAPLVANVFVNNNNSINTDAVPEKLMSYELGYGFRSAELTGNVNLYRSTYHDKSVAPVTEVNTDGSVSSVNLSGLNELHQGVEFNLNYKPNRAISFRGMFSVGKWTYLSDTGPIQVISDNGFPNTLPSLHVKGLNVGDAAQTTGSFGADWYILPKVKINPVVNYYANYTANFYADNITGANYVPYKIPNYTLYDLNIVFRFKFAGLDASFIGNCRNLFNTAYISDALDSSGLNNTASTIGVYYGTGRTYTTTLRIKF</sequence>
<keyword evidence="12" id="KW-0675">Receptor</keyword>
<dbReference type="PROSITE" id="PS01156">
    <property type="entry name" value="TONB_DEPENDENT_REC_2"/>
    <property type="match status" value="1"/>
</dbReference>
<keyword evidence="8 9" id="KW-0998">Cell outer membrane</keyword>
<evidence type="ECO:0000256" key="5">
    <source>
        <dbReference type="ARBA" id="ARBA00022729"/>
    </source>
</evidence>
<dbReference type="GO" id="GO:0015344">
    <property type="term" value="F:siderophore uptake transmembrane transporter activity"/>
    <property type="evidence" value="ECO:0007669"/>
    <property type="project" value="TreeGrafter"/>
</dbReference>
<reference evidence="12 13" key="1">
    <citation type="submission" date="2018-10" db="EMBL/GenBank/DDBJ databases">
        <title>Genomic Encyclopedia of Archaeal and Bacterial Type Strains, Phase II (KMG-II): from individual species to whole genera.</title>
        <authorList>
            <person name="Goeker M."/>
        </authorList>
    </citation>
    <scope>NUCLEOTIDE SEQUENCE [LARGE SCALE GENOMIC DNA]</scope>
    <source>
        <strain evidence="12 13">DSM 18602</strain>
    </source>
</reference>
<keyword evidence="13" id="KW-1185">Reference proteome</keyword>
<dbReference type="InterPro" id="IPR010917">
    <property type="entry name" value="TonB_rcpt_CS"/>
</dbReference>
<accession>A0A495J629</accession>
<dbReference type="Gene3D" id="2.40.170.20">
    <property type="entry name" value="TonB-dependent receptor, beta-barrel domain"/>
    <property type="match status" value="1"/>
</dbReference>
<evidence type="ECO:0000256" key="10">
    <source>
        <dbReference type="SAM" id="SignalP"/>
    </source>
</evidence>
<dbReference type="Gene3D" id="2.170.130.10">
    <property type="entry name" value="TonB-dependent receptor, plug domain"/>
    <property type="match status" value="1"/>
</dbReference>
<dbReference type="Proteomes" id="UP000268007">
    <property type="component" value="Unassembled WGS sequence"/>
</dbReference>
<dbReference type="InterPro" id="IPR036942">
    <property type="entry name" value="Beta-barrel_TonB_sf"/>
</dbReference>
<dbReference type="InterPro" id="IPR008969">
    <property type="entry name" value="CarboxyPept-like_regulatory"/>
</dbReference>
<dbReference type="Pfam" id="PF13715">
    <property type="entry name" value="CarbopepD_reg_2"/>
    <property type="match status" value="1"/>
</dbReference>
<evidence type="ECO:0000256" key="6">
    <source>
        <dbReference type="ARBA" id="ARBA00023077"/>
    </source>
</evidence>
<dbReference type="InterPro" id="IPR039426">
    <property type="entry name" value="TonB-dep_rcpt-like"/>
</dbReference>
<dbReference type="PANTHER" id="PTHR30069:SF29">
    <property type="entry name" value="HEMOGLOBIN AND HEMOGLOBIN-HAPTOGLOBIN-BINDING PROTEIN 1-RELATED"/>
    <property type="match status" value="1"/>
</dbReference>
<evidence type="ECO:0000313" key="12">
    <source>
        <dbReference type="EMBL" id="RKR84450.1"/>
    </source>
</evidence>
<gene>
    <name evidence="12" type="ORF">BDD43_4687</name>
</gene>
<dbReference type="AlphaFoldDB" id="A0A495J629"/>
<dbReference type="SUPFAM" id="SSF56935">
    <property type="entry name" value="Porins"/>
    <property type="match status" value="1"/>
</dbReference>
<dbReference type="GO" id="GO:0009279">
    <property type="term" value="C:cell outer membrane"/>
    <property type="evidence" value="ECO:0007669"/>
    <property type="project" value="UniProtKB-SubCell"/>
</dbReference>
<dbReference type="SUPFAM" id="SSF49464">
    <property type="entry name" value="Carboxypeptidase regulatory domain-like"/>
    <property type="match status" value="1"/>
</dbReference>
<dbReference type="EMBL" id="RBKU01000001">
    <property type="protein sequence ID" value="RKR84450.1"/>
    <property type="molecule type" value="Genomic_DNA"/>
</dbReference>
<feature type="chain" id="PRO_5019738127" evidence="10">
    <location>
        <begin position="21"/>
        <end position="866"/>
    </location>
</feature>
<dbReference type="GO" id="GO:0044718">
    <property type="term" value="P:siderophore transmembrane transport"/>
    <property type="evidence" value="ECO:0007669"/>
    <property type="project" value="TreeGrafter"/>
</dbReference>
<organism evidence="12 13">
    <name type="scientific">Mucilaginibacter gracilis</name>
    <dbReference type="NCBI Taxonomy" id="423350"/>
    <lineage>
        <taxon>Bacteria</taxon>
        <taxon>Pseudomonadati</taxon>
        <taxon>Bacteroidota</taxon>
        <taxon>Sphingobacteriia</taxon>
        <taxon>Sphingobacteriales</taxon>
        <taxon>Sphingobacteriaceae</taxon>
        <taxon>Mucilaginibacter</taxon>
    </lineage>
</organism>
<evidence type="ECO:0000256" key="1">
    <source>
        <dbReference type="ARBA" id="ARBA00004571"/>
    </source>
</evidence>
<feature type="signal peptide" evidence="10">
    <location>
        <begin position="1"/>
        <end position="20"/>
    </location>
</feature>
<evidence type="ECO:0000256" key="3">
    <source>
        <dbReference type="ARBA" id="ARBA00022452"/>
    </source>
</evidence>
<keyword evidence="4 9" id="KW-0812">Transmembrane</keyword>
<evidence type="ECO:0000256" key="8">
    <source>
        <dbReference type="ARBA" id="ARBA00023237"/>
    </source>
</evidence>
<evidence type="ECO:0000256" key="9">
    <source>
        <dbReference type="PROSITE-ProRule" id="PRU01360"/>
    </source>
</evidence>
<evidence type="ECO:0000256" key="4">
    <source>
        <dbReference type="ARBA" id="ARBA00022692"/>
    </source>
</evidence>
<comment type="similarity">
    <text evidence="9">Belongs to the TonB-dependent receptor family.</text>
</comment>
<dbReference type="PANTHER" id="PTHR30069">
    <property type="entry name" value="TONB-DEPENDENT OUTER MEMBRANE RECEPTOR"/>
    <property type="match status" value="1"/>
</dbReference>
<feature type="domain" description="TonB-dependent receptor plug" evidence="11">
    <location>
        <begin position="115"/>
        <end position="223"/>
    </location>
</feature>
<dbReference type="InterPro" id="IPR037066">
    <property type="entry name" value="Plug_dom_sf"/>
</dbReference>
<keyword evidence="5 10" id="KW-0732">Signal</keyword>
<dbReference type="Gene3D" id="2.60.40.1120">
    <property type="entry name" value="Carboxypeptidase-like, regulatory domain"/>
    <property type="match status" value="1"/>
</dbReference>
<comment type="caution">
    <text evidence="12">The sequence shown here is derived from an EMBL/GenBank/DDBJ whole genome shotgun (WGS) entry which is preliminary data.</text>
</comment>
<evidence type="ECO:0000259" key="11">
    <source>
        <dbReference type="Pfam" id="PF07715"/>
    </source>
</evidence>
<comment type="subcellular location">
    <subcellularLocation>
        <location evidence="1 9">Cell outer membrane</location>
        <topology evidence="1 9">Multi-pass membrane protein</topology>
    </subcellularLocation>
</comment>
<evidence type="ECO:0000313" key="13">
    <source>
        <dbReference type="Proteomes" id="UP000268007"/>
    </source>
</evidence>
<name>A0A495J629_9SPHI</name>
<dbReference type="Pfam" id="PF07715">
    <property type="entry name" value="Plug"/>
    <property type="match status" value="1"/>
</dbReference>
<evidence type="ECO:0000256" key="2">
    <source>
        <dbReference type="ARBA" id="ARBA00022448"/>
    </source>
</evidence>
<evidence type="ECO:0000256" key="7">
    <source>
        <dbReference type="ARBA" id="ARBA00023136"/>
    </source>
</evidence>
<keyword evidence="7 9" id="KW-0472">Membrane</keyword>
<dbReference type="PROSITE" id="PS52016">
    <property type="entry name" value="TONB_DEPENDENT_REC_3"/>
    <property type="match status" value="1"/>
</dbReference>
<dbReference type="RefSeq" id="WP_121200085.1">
    <property type="nucleotide sequence ID" value="NZ_RBKU01000001.1"/>
</dbReference>
<keyword evidence="2 9" id="KW-0813">Transport</keyword>
<dbReference type="InterPro" id="IPR012910">
    <property type="entry name" value="Plug_dom"/>
</dbReference>
<keyword evidence="3 9" id="KW-1134">Transmembrane beta strand</keyword>